<organism evidence="6 7">
    <name type="scientific">Paenibacillus thalictri</name>
    <dbReference type="NCBI Taxonomy" id="2527873"/>
    <lineage>
        <taxon>Bacteria</taxon>
        <taxon>Bacillati</taxon>
        <taxon>Bacillota</taxon>
        <taxon>Bacilli</taxon>
        <taxon>Bacillales</taxon>
        <taxon>Paenibacillaceae</taxon>
        <taxon>Paenibacillus</taxon>
    </lineage>
</organism>
<dbReference type="AlphaFoldDB" id="A0A4Q9DL75"/>
<protein>
    <submittedName>
        <fullName evidence="6">TetR/AcrR family transcriptional regulator</fullName>
    </submittedName>
</protein>
<evidence type="ECO:0000256" key="1">
    <source>
        <dbReference type="ARBA" id="ARBA00023015"/>
    </source>
</evidence>
<dbReference type="PANTHER" id="PTHR47506:SF3">
    <property type="entry name" value="HTH-TYPE TRANSCRIPTIONAL REGULATOR LMRA"/>
    <property type="match status" value="1"/>
</dbReference>
<dbReference type="Proteomes" id="UP000293142">
    <property type="component" value="Unassembled WGS sequence"/>
</dbReference>
<dbReference type="Gene3D" id="1.10.357.10">
    <property type="entry name" value="Tetracycline Repressor, domain 2"/>
    <property type="match status" value="1"/>
</dbReference>
<evidence type="ECO:0000256" key="4">
    <source>
        <dbReference type="PROSITE-ProRule" id="PRU00335"/>
    </source>
</evidence>
<comment type="caution">
    <text evidence="6">The sequence shown here is derived from an EMBL/GenBank/DDBJ whole genome shotgun (WGS) entry which is preliminary data.</text>
</comment>
<keyword evidence="7" id="KW-1185">Reference proteome</keyword>
<sequence length="197" mass="21705">MRKGEKTKTHIIMKSAELFNQKGYAATTMQDIMDATGLTKGGLYRSFSSKDDIAIEAFKYAGEVLWSHFSAATEGVTTASDKLLAMCDVYSDTVHSPPMSGGCPFLNTAVESDHSFPVLRDHALAAYEQMLAFIQGILQQGIAAREFQPDMDTESVASFIFSSIEGGIMTSRLTRDNKHVAYAKQHIERLLLSYKTS</sequence>
<dbReference type="Pfam" id="PF00440">
    <property type="entry name" value="TetR_N"/>
    <property type="match status" value="1"/>
</dbReference>
<feature type="domain" description="HTH tetR-type" evidence="5">
    <location>
        <begin position="5"/>
        <end position="65"/>
    </location>
</feature>
<keyword evidence="1" id="KW-0805">Transcription regulation</keyword>
<dbReference type="GO" id="GO:0003677">
    <property type="term" value="F:DNA binding"/>
    <property type="evidence" value="ECO:0007669"/>
    <property type="project" value="UniProtKB-UniRule"/>
</dbReference>
<reference evidence="6 7" key="1">
    <citation type="submission" date="2019-02" db="EMBL/GenBank/DDBJ databases">
        <title>Paenibacillus sp. nov., isolated from surface-sterilized tissue of Thalictrum simplex L.</title>
        <authorList>
            <person name="Tuo L."/>
        </authorList>
    </citation>
    <scope>NUCLEOTIDE SEQUENCE [LARGE SCALE GENOMIC DNA]</scope>
    <source>
        <strain evidence="6 7">N2SHLJ1</strain>
    </source>
</reference>
<gene>
    <name evidence="6" type="ORF">EYB31_28240</name>
</gene>
<proteinExistence type="predicted"/>
<dbReference type="RefSeq" id="WP_131016835.1">
    <property type="nucleotide sequence ID" value="NZ_SIRE01000023.1"/>
</dbReference>
<dbReference type="PRINTS" id="PR00455">
    <property type="entry name" value="HTHTETR"/>
</dbReference>
<dbReference type="PANTHER" id="PTHR47506">
    <property type="entry name" value="TRANSCRIPTIONAL REGULATORY PROTEIN"/>
    <property type="match status" value="1"/>
</dbReference>
<evidence type="ECO:0000313" key="7">
    <source>
        <dbReference type="Proteomes" id="UP000293142"/>
    </source>
</evidence>
<dbReference type="Pfam" id="PF16925">
    <property type="entry name" value="TetR_C_13"/>
    <property type="match status" value="1"/>
</dbReference>
<dbReference type="PROSITE" id="PS50977">
    <property type="entry name" value="HTH_TETR_2"/>
    <property type="match status" value="1"/>
</dbReference>
<keyword evidence="3" id="KW-0804">Transcription</keyword>
<dbReference type="InterPro" id="IPR009057">
    <property type="entry name" value="Homeodomain-like_sf"/>
</dbReference>
<dbReference type="InterPro" id="IPR011075">
    <property type="entry name" value="TetR_C"/>
</dbReference>
<accession>A0A4Q9DL75</accession>
<evidence type="ECO:0000259" key="5">
    <source>
        <dbReference type="PROSITE" id="PS50977"/>
    </source>
</evidence>
<evidence type="ECO:0000256" key="2">
    <source>
        <dbReference type="ARBA" id="ARBA00023125"/>
    </source>
</evidence>
<dbReference type="InterPro" id="IPR036271">
    <property type="entry name" value="Tet_transcr_reg_TetR-rel_C_sf"/>
</dbReference>
<dbReference type="SUPFAM" id="SSF48498">
    <property type="entry name" value="Tetracyclin repressor-like, C-terminal domain"/>
    <property type="match status" value="1"/>
</dbReference>
<evidence type="ECO:0000256" key="3">
    <source>
        <dbReference type="ARBA" id="ARBA00023163"/>
    </source>
</evidence>
<dbReference type="OrthoDB" id="9814200at2"/>
<evidence type="ECO:0000313" key="6">
    <source>
        <dbReference type="EMBL" id="TBL72647.1"/>
    </source>
</evidence>
<dbReference type="SUPFAM" id="SSF46689">
    <property type="entry name" value="Homeodomain-like"/>
    <property type="match status" value="1"/>
</dbReference>
<feature type="DNA-binding region" description="H-T-H motif" evidence="4">
    <location>
        <begin position="28"/>
        <end position="47"/>
    </location>
</feature>
<dbReference type="EMBL" id="SIRE01000023">
    <property type="protein sequence ID" value="TBL72647.1"/>
    <property type="molecule type" value="Genomic_DNA"/>
</dbReference>
<name>A0A4Q9DL75_9BACL</name>
<keyword evidence="2 4" id="KW-0238">DNA-binding</keyword>
<dbReference type="InterPro" id="IPR001647">
    <property type="entry name" value="HTH_TetR"/>
</dbReference>